<evidence type="ECO:0000256" key="2">
    <source>
        <dbReference type="ARBA" id="ARBA00023078"/>
    </source>
</evidence>
<evidence type="ECO:0000256" key="4">
    <source>
        <dbReference type="ARBA" id="ARBA00023235"/>
    </source>
</evidence>
<evidence type="ECO:0000256" key="3">
    <source>
        <dbReference type="ARBA" id="ARBA00023110"/>
    </source>
</evidence>
<dbReference type="Pfam" id="PF00160">
    <property type="entry name" value="Pro_isomerase"/>
    <property type="match status" value="1"/>
</dbReference>
<dbReference type="PANTHER" id="PTHR43246">
    <property type="entry name" value="PEPTIDYL-PROLYL CIS-TRANS ISOMERASE CYP38, CHLOROPLASTIC"/>
    <property type="match status" value="1"/>
</dbReference>
<dbReference type="InterPro" id="IPR048563">
    <property type="entry name" value="CYP38_PsbQ-like"/>
</dbReference>
<keyword evidence="7" id="KW-1185">Reference proteome</keyword>
<dbReference type="InterPro" id="IPR002130">
    <property type="entry name" value="Cyclophilin-type_PPIase_dom"/>
</dbReference>
<dbReference type="GO" id="GO:0003755">
    <property type="term" value="F:peptidyl-prolyl cis-trans isomerase activity"/>
    <property type="evidence" value="ECO:0007669"/>
    <property type="project" value="UniProtKB-KW"/>
</dbReference>
<organism evidence="6 7">
    <name type="scientific">Triparma columacea</name>
    <dbReference type="NCBI Taxonomy" id="722753"/>
    <lineage>
        <taxon>Eukaryota</taxon>
        <taxon>Sar</taxon>
        <taxon>Stramenopiles</taxon>
        <taxon>Ochrophyta</taxon>
        <taxon>Bolidophyceae</taxon>
        <taxon>Parmales</taxon>
        <taxon>Triparmaceae</taxon>
        <taxon>Triparma</taxon>
    </lineage>
</organism>
<dbReference type="InterPro" id="IPR044665">
    <property type="entry name" value="E_coli_cyclophilin_A-like"/>
</dbReference>
<proteinExistence type="predicted"/>
<comment type="caution">
    <text evidence="6">The sequence shown here is derived from an EMBL/GenBank/DDBJ whole genome shotgun (WGS) entry which is preliminary data.</text>
</comment>
<keyword evidence="4" id="KW-0413">Isomerase</keyword>
<reference evidence="7" key="1">
    <citation type="journal article" date="2023" name="Commun. Biol.">
        <title>Genome analysis of Parmales, the sister group of diatoms, reveals the evolutionary specialization of diatoms from phago-mixotrophs to photoautotrophs.</title>
        <authorList>
            <person name="Ban H."/>
            <person name="Sato S."/>
            <person name="Yoshikawa S."/>
            <person name="Yamada K."/>
            <person name="Nakamura Y."/>
            <person name="Ichinomiya M."/>
            <person name="Sato N."/>
            <person name="Blanc-Mathieu R."/>
            <person name="Endo H."/>
            <person name="Kuwata A."/>
            <person name="Ogata H."/>
        </authorList>
    </citation>
    <scope>NUCLEOTIDE SEQUENCE [LARGE SCALE GENOMIC DNA]</scope>
</reference>
<evidence type="ECO:0000313" key="7">
    <source>
        <dbReference type="Proteomes" id="UP001165065"/>
    </source>
</evidence>
<gene>
    <name evidence="6" type="ORF">TrCOL_g12391</name>
</gene>
<keyword evidence="2" id="KW-0793">Thylakoid</keyword>
<evidence type="ECO:0000256" key="1">
    <source>
        <dbReference type="ARBA" id="ARBA00013194"/>
    </source>
</evidence>
<dbReference type="SUPFAM" id="SSF50891">
    <property type="entry name" value="Cyclophilin-like"/>
    <property type="match status" value="1"/>
</dbReference>
<feature type="domain" description="PPIase cyclophilin-type" evidence="5">
    <location>
        <begin position="267"/>
        <end position="444"/>
    </location>
</feature>
<dbReference type="InterPro" id="IPR023222">
    <property type="entry name" value="PsbQ-like_dom_sf"/>
</dbReference>
<accession>A0A9W7L469</accession>
<dbReference type="Pfam" id="PF21329">
    <property type="entry name" value="CYP38_PsbQ-like"/>
    <property type="match status" value="1"/>
</dbReference>
<protein>
    <recommendedName>
        <fullName evidence="1">peptidylprolyl isomerase</fullName>
        <ecNumber evidence="1">5.2.1.8</ecNumber>
    </recommendedName>
</protein>
<dbReference type="PROSITE" id="PS50072">
    <property type="entry name" value="CSA_PPIASE_2"/>
    <property type="match status" value="1"/>
</dbReference>
<dbReference type="InterPro" id="IPR029000">
    <property type="entry name" value="Cyclophilin-like_dom_sf"/>
</dbReference>
<dbReference type="EC" id="5.2.1.8" evidence="1"/>
<dbReference type="AlphaFoldDB" id="A0A9W7L469"/>
<dbReference type="Gene3D" id="1.20.120.290">
    <property type="entry name" value="Oxygen-evolving enhancer protein 3 (PsbQ), four-helix up-down bundle"/>
    <property type="match status" value="1"/>
</dbReference>
<dbReference type="EMBL" id="BRYA01000648">
    <property type="protein sequence ID" value="GMI27814.1"/>
    <property type="molecule type" value="Genomic_DNA"/>
</dbReference>
<dbReference type="Gene3D" id="2.40.100.10">
    <property type="entry name" value="Cyclophilin-like"/>
    <property type="match status" value="1"/>
</dbReference>
<evidence type="ECO:0000313" key="6">
    <source>
        <dbReference type="EMBL" id="GMI27814.1"/>
    </source>
</evidence>
<name>A0A9W7L469_9STRA</name>
<evidence type="ECO:0000259" key="5">
    <source>
        <dbReference type="PROSITE" id="PS50072"/>
    </source>
</evidence>
<keyword evidence="3" id="KW-0697">Rotamase</keyword>
<sequence>MGEVLGHFSRLMAPISYKLFSIISLLYSLPICYSYNPSPIPPPKRGSKRLVNKISSFGIATFTAASLLFHPNVPQSIPFSPFNVLNQPAAIAKELASGSGSRVNKDPSSLLRYGLPIPSTISPSVRSLQSAVEGVKGDVTSKRFSAAKDGVKKARGLVKSKKGTAIVSSVIRGDGAAMMSKLDVALSKLDDAISDAQGYERGSEQERSSLDVAYGLQDEAAGIVGTIEEGMVPETYEVKVPGEYEGLPRLKGRAEVVMTFKKAGGAPFDINGVNFPKATMRMVIDGYTAPVTGGNFVELVKKGFYNDMEIQRSDGFVVQTGKPKDGSEGYVGDGGASVKQLGKGSKGERLLPLEIFVVGDKQAVYEETIEDNGRGGQATVLPFSSYGAMGWAREEYDANSGSSQFFWLLFDSDLTPAGKNVLDGRYSCFGYVVEGEEFLRDIKEGDIITEAKVEKGGDMIKYE</sequence>
<dbReference type="OrthoDB" id="1735926at2759"/>
<dbReference type="Proteomes" id="UP001165065">
    <property type="component" value="Unassembled WGS sequence"/>
</dbReference>